<feature type="transmembrane region" description="Helical" evidence="11">
    <location>
        <begin position="20"/>
        <end position="39"/>
    </location>
</feature>
<dbReference type="SMART" id="SM01323">
    <property type="entry name" value="YajC"/>
    <property type="match status" value="1"/>
</dbReference>
<comment type="similarity">
    <text evidence="2">Belongs to the YajC family.</text>
</comment>
<proteinExistence type="inferred from homology"/>
<evidence type="ECO:0000256" key="5">
    <source>
        <dbReference type="ARBA" id="ARBA00022475"/>
    </source>
</evidence>
<protein>
    <recommendedName>
        <fullName evidence="3">Sec translocon accessory complex subunit YajC</fullName>
    </recommendedName>
</protein>
<evidence type="ECO:0000256" key="8">
    <source>
        <dbReference type="ARBA" id="ARBA00022989"/>
    </source>
</evidence>
<dbReference type="RefSeq" id="WP_237383458.1">
    <property type="nucleotide sequence ID" value="NZ_CP071793.1"/>
</dbReference>
<evidence type="ECO:0000313" key="13">
    <source>
        <dbReference type="Proteomes" id="UP000663929"/>
    </source>
</evidence>
<evidence type="ECO:0000256" key="6">
    <source>
        <dbReference type="ARBA" id="ARBA00022692"/>
    </source>
</evidence>
<evidence type="ECO:0000256" key="11">
    <source>
        <dbReference type="SAM" id="Phobius"/>
    </source>
</evidence>
<dbReference type="Pfam" id="PF02699">
    <property type="entry name" value="YajC"/>
    <property type="match status" value="1"/>
</dbReference>
<evidence type="ECO:0000256" key="9">
    <source>
        <dbReference type="ARBA" id="ARBA00023010"/>
    </source>
</evidence>
<keyword evidence="13" id="KW-1185">Reference proteome</keyword>
<evidence type="ECO:0000256" key="2">
    <source>
        <dbReference type="ARBA" id="ARBA00006742"/>
    </source>
</evidence>
<dbReference type="AlphaFoldDB" id="A0A8A4TTQ9"/>
<evidence type="ECO:0000256" key="3">
    <source>
        <dbReference type="ARBA" id="ARBA00014962"/>
    </source>
</evidence>
<keyword evidence="9" id="KW-0811">Translocation</keyword>
<dbReference type="EMBL" id="CP071793">
    <property type="protein sequence ID" value="QTD53356.1"/>
    <property type="molecule type" value="Genomic_DNA"/>
</dbReference>
<dbReference type="NCBIfam" id="TIGR00739">
    <property type="entry name" value="yajC"/>
    <property type="match status" value="1"/>
</dbReference>
<keyword evidence="5" id="KW-1003">Cell membrane</keyword>
<keyword evidence="7" id="KW-0653">Protein transport</keyword>
<dbReference type="Proteomes" id="UP000663929">
    <property type="component" value="Chromosome"/>
</dbReference>
<dbReference type="InterPro" id="IPR003849">
    <property type="entry name" value="Preprotein_translocase_YajC"/>
</dbReference>
<reference evidence="12" key="1">
    <citation type="submission" date="2021-03" db="EMBL/GenBank/DDBJ databases">
        <title>Acanthopleuribacteraceae sp. M133.</title>
        <authorList>
            <person name="Wang G."/>
        </authorList>
    </citation>
    <scope>NUCLEOTIDE SEQUENCE</scope>
    <source>
        <strain evidence="12">M133</strain>
    </source>
</reference>
<dbReference type="PANTHER" id="PTHR33909">
    <property type="entry name" value="SEC TRANSLOCON ACCESSORY COMPLEX SUBUNIT YAJC"/>
    <property type="match status" value="1"/>
</dbReference>
<evidence type="ECO:0000256" key="7">
    <source>
        <dbReference type="ARBA" id="ARBA00022927"/>
    </source>
</evidence>
<evidence type="ECO:0000256" key="4">
    <source>
        <dbReference type="ARBA" id="ARBA00022448"/>
    </source>
</evidence>
<organism evidence="12 13">
    <name type="scientific">Sulfidibacter corallicola</name>
    <dbReference type="NCBI Taxonomy" id="2818388"/>
    <lineage>
        <taxon>Bacteria</taxon>
        <taxon>Pseudomonadati</taxon>
        <taxon>Acidobacteriota</taxon>
        <taxon>Holophagae</taxon>
        <taxon>Acanthopleuribacterales</taxon>
        <taxon>Acanthopleuribacteraceae</taxon>
        <taxon>Sulfidibacter</taxon>
    </lineage>
</organism>
<keyword evidence="6 11" id="KW-0812">Transmembrane</keyword>
<sequence length="110" mass="12451">MWLNLAYFFFQAGEGEPAPLWFNILPFVGMIAIFYFLIIRPQIKQQKDQQKLVDNLKKGDKVVTSGGIWGEIEAVDRQVVVLKVHDKTKIKITRSAVTGFQPSPAEGDTK</sequence>
<evidence type="ECO:0000256" key="1">
    <source>
        <dbReference type="ARBA" id="ARBA00004162"/>
    </source>
</evidence>
<comment type="subcellular location">
    <subcellularLocation>
        <location evidence="1">Cell membrane</location>
        <topology evidence="1">Single-pass membrane protein</topology>
    </subcellularLocation>
</comment>
<evidence type="ECO:0000256" key="10">
    <source>
        <dbReference type="ARBA" id="ARBA00023136"/>
    </source>
</evidence>
<keyword evidence="4" id="KW-0813">Transport</keyword>
<gene>
    <name evidence="12" type="primary">yajC</name>
    <name evidence="12" type="ORF">J3U87_12950</name>
</gene>
<dbReference type="GO" id="GO:0015031">
    <property type="term" value="P:protein transport"/>
    <property type="evidence" value="ECO:0007669"/>
    <property type="project" value="UniProtKB-KW"/>
</dbReference>
<name>A0A8A4TTQ9_SULCO</name>
<keyword evidence="8 11" id="KW-1133">Transmembrane helix</keyword>
<dbReference type="PANTHER" id="PTHR33909:SF1">
    <property type="entry name" value="SEC TRANSLOCON ACCESSORY COMPLEX SUBUNIT YAJC"/>
    <property type="match status" value="1"/>
</dbReference>
<accession>A0A8A4TTQ9</accession>
<dbReference type="GO" id="GO:0005886">
    <property type="term" value="C:plasma membrane"/>
    <property type="evidence" value="ECO:0007669"/>
    <property type="project" value="UniProtKB-SubCell"/>
</dbReference>
<keyword evidence="10 11" id="KW-0472">Membrane</keyword>
<dbReference type="PRINTS" id="PR01853">
    <property type="entry name" value="YAJCTRNLCASE"/>
</dbReference>
<dbReference type="KEGG" id="scor:J3U87_12950"/>
<evidence type="ECO:0000313" key="12">
    <source>
        <dbReference type="EMBL" id="QTD53356.1"/>
    </source>
</evidence>